<gene>
    <name evidence="1" type="ORF">INP59_03855</name>
</gene>
<reference evidence="1 2" key="1">
    <citation type="submission" date="2020-10" db="EMBL/GenBank/DDBJ databases">
        <title>Whole genome sequence of oil-degrading bacteria Rhodococcus pyridinivorans strain 5Ap.</title>
        <authorList>
            <person name="Akhremchuk A.E."/>
            <person name="Valentovich L.N."/>
            <person name="Charniauskaya M.I."/>
            <person name="Bukliarevich H.A."/>
            <person name="Titok M.A."/>
        </authorList>
    </citation>
    <scope>NUCLEOTIDE SEQUENCE [LARGE SCALE GENOMIC DNA]</scope>
    <source>
        <strain evidence="1 2">5Ap</strain>
    </source>
</reference>
<dbReference type="AlphaFoldDB" id="A0A7M2XNT8"/>
<evidence type="ECO:0000313" key="1">
    <source>
        <dbReference type="EMBL" id="QOV99546.1"/>
    </source>
</evidence>
<evidence type="ECO:0000313" key="2">
    <source>
        <dbReference type="Proteomes" id="UP000593818"/>
    </source>
</evidence>
<name>A0A7M2XNT8_9NOCA</name>
<organism evidence="1 2">
    <name type="scientific">Rhodococcus pyridinivorans</name>
    <dbReference type="NCBI Taxonomy" id="103816"/>
    <lineage>
        <taxon>Bacteria</taxon>
        <taxon>Bacillati</taxon>
        <taxon>Actinomycetota</taxon>
        <taxon>Actinomycetes</taxon>
        <taxon>Mycobacteriales</taxon>
        <taxon>Nocardiaceae</taxon>
        <taxon>Rhodococcus</taxon>
    </lineage>
</organism>
<dbReference type="Proteomes" id="UP000593818">
    <property type="component" value="Chromosome"/>
</dbReference>
<sequence length="148" mass="16358">MTALLSGRVTFRYSSPSTIVEGTGKFAGVYDGFIFFDEARFSDGTDTPRVGVPMVNLIDVRQRDDIETTTVSSWGSAAPVRDTSVVLEVGADQPDPGSIVLDRDGDEWHLQDDGHWYSDNPTESIEWFELLADWGPLELIRDGWGKSA</sequence>
<dbReference type="EMBL" id="CP063450">
    <property type="protein sequence ID" value="QOV99546.1"/>
    <property type="molecule type" value="Genomic_DNA"/>
</dbReference>
<accession>A0A7M2XNT8</accession>
<keyword evidence="2" id="KW-1185">Reference proteome</keyword>
<proteinExistence type="predicted"/>
<dbReference type="RefSeq" id="WP_193903177.1">
    <property type="nucleotide sequence ID" value="NZ_CP063450.1"/>
</dbReference>
<protein>
    <submittedName>
        <fullName evidence="1">Uncharacterized protein</fullName>
    </submittedName>
</protein>